<dbReference type="EMBL" id="CP034759">
    <property type="protein sequence ID" value="QBG36908.1"/>
    <property type="molecule type" value="Genomic_DNA"/>
</dbReference>
<sequence length="73" mass="7688">MKIIIRLILIATIAIANYIGFISQNWTLAIGISALCCLGILATLKPRKSCKIDKASTSVIAASASTTFFGDGN</sequence>
<reference evidence="2 3" key="1">
    <citation type="submission" date="2018-12" db="EMBL/GenBank/DDBJ databases">
        <title>Complete genome of Litorilituus sediminis.</title>
        <authorList>
            <person name="Liu A."/>
            <person name="Rong J."/>
        </authorList>
    </citation>
    <scope>NUCLEOTIDE SEQUENCE [LARGE SCALE GENOMIC DNA]</scope>
    <source>
        <strain evidence="2 3">JCM 17549</strain>
    </source>
</reference>
<keyword evidence="1" id="KW-0472">Membrane</keyword>
<organism evidence="2 3">
    <name type="scientific">Litorilituus sediminis</name>
    <dbReference type="NCBI Taxonomy" id="718192"/>
    <lineage>
        <taxon>Bacteria</taxon>
        <taxon>Pseudomonadati</taxon>
        <taxon>Pseudomonadota</taxon>
        <taxon>Gammaproteobacteria</taxon>
        <taxon>Alteromonadales</taxon>
        <taxon>Colwelliaceae</taxon>
        <taxon>Litorilituus</taxon>
    </lineage>
</organism>
<gene>
    <name evidence="2" type="ORF">EMK97_14855</name>
</gene>
<keyword evidence="3" id="KW-1185">Reference proteome</keyword>
<accession>A0A4P6P782</accession>
<evidence type="ECO:0000313" key="2">
    <source>
        <dbReference type="EMBL" id="QBG36908.1"/>
    </source>
</evidence>
<evidence type="ECO:0000313" key="3">
    <source>
        <dbReference type="Proteomes" id="UP000290244"/>
    </source>
</evidence>
<protein>
    <submittedName>
        <fullName evidence="2">Uncharacterized protein</fullName>
    </submittedName>
</protein>
<evidence type="ECO:0000256" key="1">
    <source>
        <dbReference type="SAM" id="Phobius"/>
    </source>
</evidence>
<keyword evidence="1" id="KW-1133">Transmembrane helix</keyword>
<dbReference type="Proteomes" id="UP000290244">
    <property type="component" value="Chromosome"/>
</dbReference>
<feature type="transmembrane region" description="Helical" evidence="1">
    <location>
        <begin position="26"/>
        <end position="44"/>
    </location>
</feature>
<dbReference type="KEGG" id="lsd:EMK97_14855"/>
<dbReference type="RefSeq" id="WP_130603507.1">
    <property type="nucleotide sequence ID" value="NZ_CP034759.1"/>
</dbReference>
<dbReference type="AlphaFoldDB" id="A0A4P6P782"/>
<proteinExistence type="predicted"/>
<keyword evidence="1" id="KW-0812">Transmembrane</keyword>
<name>A0A4P6P782_9GAMM</name>